<comment type="caution">
    <text evidence="1">The sequence shown here is derived from an EMBL/GenBank/DDBJ whole genome shotgun (WGS) entry which is preliminary data.</text>
</comment>
<keyword evidence="2" id="KW-1185">Reference proteome</keyword>
<dbReference type="Proteomes" id="UP000275408">
    <property type="component" value="Unassembled WGS sequence"/>
</dbReference>
<dbReference type="EMBL" id="RCHS01001718">
    <property type="protein sequence ID" value="RMX51806.1"/>
    <property type="molecule type" value="Genomic_DNA"/>
</dbReference>
<dbReference type="AlphaFoldDB" id="A0A3M6UE06"/>
<name>A0A3M6UE06_POCDA</name>
<gene>
    <name evidence="1" type="ORF">pdam_00019270</name>
</gene>
<organism evidence="1 2">
    <name type="scientific">Pocillopora damicornis</name>
    <name type="common">Cauliflower coral</name>
    <name type="synonym">Millepora damicornis</name>
    <dbReference type="NCBI Taxonomy" id="46731"/>
    <lineage>
        <taxon>Eukaryota</taxon>
        <taxon>Metazoa</taxon>
        <taxon>Cnidaria</taxon>
        <taxon>Anthozoa</taxon>
        <taxon>Hexacorallia</taxon>
        <taxon>Scleractinia</taxon>
        <taxon>Astrocoeniina</taxon>
        <taxon>Pocilloporidae</taxon>
        <taxon>Pocillopora</taxon>
    </lineage>
</organism>
<evidence type="ECO:0000313" key="2">
    <source>
        <dbReference type="Proteomes" id="UP000275408"/>
    </source>
</evidence>
<protein>
    <submittedName>
        <fullName evidence="1">Uncharacterized protein</fullName>
    </submittedName>
</protein>
<accession>A0A3M6UE06</accession>
<sequence>MITGLGISGERFVVDAVRNLPNEQCKVCSYFGIAAFNIKALAELQNDLFGVKNLITDQFSVIGQKMFAWISRHCNEATGFNATPFHCISITLVEIIGQLPSITDQVLYHNVLALLLSLYEKIIKIKNTKLFELESFFYSITTDHVGYLQAVNEL</sequence>
<evidence type="ECO:0000313" key="1">
    <source>
        <dbReference type="EMBL" id="RMX51806.1"/>
    </source>
</evidence>
<reference evidence="1 2" key="1">
    <citation type="journal article" date="2018" name="Sci. Rep.">
        <title>Comparative analysis of the Pocillopora damicornis genome highlights role of immune system in coral evolution.</title>
        <authorList>
            <person name="Cunning R."/>
            <person name="Bay R.A."/>
            <person name="Gillette P."/>
            <person name="Baker A.C."/>
            <person name="Traylor-Knowles N."/>
        </authorList>
    </citation>
    <scope>NUCLEOTIDE SEQUENCE [LARGE SCALE GENOMIC DNA]</scope>
    <source>
        <strain evidence="1">RSMAS</strain>
        <tissue evidence="1">Whole animal</tissue>
    </source>
</reference>
<proteinExistence type="predicted"/>